<gene>
    <name evidence="1" type="ORF">CCHLO57077_00019124</name>
</gene>
<evidence type="ECO:0000313" key="2">
    <source>
        <dbReference type="Proteomes" id="UP001160390"/>
    </source>
</evidence>
<name>A0AA35QEN5_9HYPO</name>
<protein>
    <submittedName>
        <fullName evidence="1">Uncharacterized protein</fullName>
    </submittedName>
</protein>
<accession>A0AA35QEN5</accession>
<dbReference type="Proteomes" id="UP001160390">
    <property type="component" value="Unassembled WGS sequence"/>
</dbReference>
<evidence type="ECO:0000313" key="1">
    <source>
        <dbReference type="EMBL" id="CAI6100520.1"/>
    </source>
</evidence>
<comment type="caution">
    <text evidence="1">The sequence shown here is derived from an EMBL/GenBank/DDBJ whole genome shotgun (WGS) entry which is preliminary data.</text>
</comment>
<organism evidence="1 2">
    <name type="scientific">Clonostachys chloroleuca</name>
    <dbReference type="NCBI Taxonomy" id="1926264"/>
    <lineage>
        <taxon>Eukaryota</taxon>
        <taxon>Fungi</taxon>
        <taxon>Dikarya</taxon>
        <taxon>Ascomycota</taxon>
        <taxon>Pezizomycotina</taxon>
        <taxon>Sordariomycetes</taxon>
        <taxon>Hypocreomycetidae</taxon>
        <taxon>Hypocreales</taxon>
        <taxon>Bionectriaceae</taxon>
        <taxon>Clonostachys</taxon>
    </lineage>
</organism>
<dbReference type="EMBL" id="CABFNP030001339">
    <property type="protein sequence ID" value="CAI6100520.1"/>
    <property type="molecule type" value="Genomic_DNA"/>
</dbReference>
<reference evidence="1" key="1">
    <citation type="submission" date="2023-01" db="EMBL/GenBank/DDBJ databases">
        <authorList>
            <person name="Piombo E."/>
        </authorList>
    </citation>
    <scope>NUCLEOTIDE SEQUENCE</scope>
</reference>
<sequence>MPDTNGKIGLAWRITWRMPNGGTATFGPPIIEVHHHTKVDEDNVPSGQEKYLRRKVKLLNFMIRAI</sequence>
<dbReference type="AlphaFoldDB" id="A0AA35QEN5"/>
<proteinExistence type="predicted"/>
<keyword evidence="2" id="KW-1185">Reference proteome</keyword>